<protein>
    <recommendedName>
        <fullName evidence="3">EF-hand domain-containing protein</fullName>
    </recommendedName>
</protein>
<feature type="domain" description="EF-hand" evidence="3">
    <location>
        <begin position="449"/>
        <end position="484"/>
    </location>
</feature>
<feature type="chain" id="PRO_5032785238" description="EF-hand domain-containing protein" evidence="2">
    <location>
        <begin position="23"/>
        <end position="641"/>
    </location>
</feature>
<evidence type="ECO:0000256" key="2">
    <source>
        <dbReference type="SAM" id="SignalP"/>
    </source>
</evidence>
<accession>A0A813KU84</accession>
<dbReference type="Gene3D" id="1.10.238.10">
    <property type="entry name" value="EF-hand"/>
    <property type="match status" value="1"/>
</dbReference>
<dbReference type="InterPro" id="IPR011992">
    <property type="entry name" value="EF-hand-dom_pair"/>
</dbReference>
<dbReference type="InterPro" id="IPR018247">
    <property type="entry name" value="EF_Hand_1_Ca_BS"/>
</dbReference>
<dbReference type="GO" id="GO:0005509">
    <property type="term" value="F:calcium ion binding"/>
    <property type="evidence" value="ECO:0007669"/>
    <property type="project" value="InterPro"/>
</dbReference>
<feature type="signal peptide" evidence="2">
    <location>
        <begin position="1"/>
        <end position="22"/>
    </location>
</feature>
<proteinExistence type="predicted"/>
<evidence type="ECO:0000256" key="1">
    <source>
        <dbReference type="ARBA" id="ARBA00022837"/>
    </source>
</evidence>
<dbReference type="SUPFAM" id="SSF47473">
    <property type="entry name" value="EF-hand"/>
    <property type="match status" value="1"/>
</dbReference>
<dbReference type="AlphaFoldDB" id="A0A813KU84"/>
<dbReference type="PROSITE" id="PS00018">
    <property type="entry name" value="EF_HAND_1"/>
    <property type="match status" value="1"/>
</dbReference>
<evidence type="ECO:0000313" key="4">
    <source>
        <dbReference type="EMBL" id="CAE8715905.1"/>
    </source>
</evidence>
<keyword evidence="1" id="KW-0106">Calcium</keyword>
<comment type="caution">
    <text evidence="4">The sequence shown here is derived from an EMBL/GenBank/DDBJ whole genome shotgun (WGS) entry which is preliminary data.</text>
</comment>
<sequence length="641" mass="69607">MRSQSVVSLAVAGVLLNHVGDGLTWVATRGGFSQTSPRDLVVQASSRGVFSSSSQSSPVSHRGAESSTGARLLALATFAALGWQTAASLAWRRRRAPLGRRGVSVGGFGSSSDERVVGRTLTRSFPVSHDQEDEEEDGAMGILQSIADLPKTEALGIELRATAALAAPVCAKDGSFIGTPFRIRHTLGKDPKANLAVITDTILQLIEHFSWKGVTGCSVTKEVLESLDINHDNFQSTENEVGEIINAGLKGKVSFFHAAIHTHPAGLNELVWGGLRNRSQWSEKVVLVCTLGKHLGAVLFNDGRRVRNSPLNDFFTSLKDLSVDLPLSSDGKFTPPEPGTPGFEIWADLVDRLTAEIVESVTTLDSFVILPTGRSAIYGKQLPSALPPLLHRTRDALAKKGAPPMLVLEQDEGSVVRGMSLSALVELEGVQMAKSLESVVNGSGALHSLSEAQLSMIFDRMDGNCDKQLSLPELRSGLGLLGIQRDAESLHTELDKTQDGMVSFPEFSQWWLNEVIRTPVVIITSKTAWCRLVEKKEPAGYSDLMVLEVSFTFCRSCRAFEPKFKKFAQTYNKVRFVQLVGNASVGAMTLCTKKLNVKVSPAFFVFRRGPKGGTLLHQWTGANAERFEENLEKCLKQEQPA</sequence>
<dbReference type="Pfam" id="PF00085">
    <property type="entry name" value="Thioredoxin"/>
    <property type="match status" value="1"/>
</dbReference>
<keyword evidence="2" id="KW-0732">Signal</keyword>
<name>A0A813KU84_POLGL</name>
<gene>
    <name evidence="4" type="ORF">PGLA2088_LOCUS38831</name>
</gene>
<dbReference type="InterPro" id="IPR036249">
    <property type="entry name" value="Thioredoxin-like_sf"/>
</dbReference>
<evidence type="ECO:0000313" key="5">
    <source>
        <dbReference type="Proteomes" id="UP000626109"/>
    </source>
</evidence>
<dbReference type="InterPro" id="IPR002048">
    <property type="entry name" value="EF_hand_dom"/>
</dbReference>
<reference evidence="4" key="1">
    <citation type="submission" date="2021-02" db="EMBL/GenBank/DDBJ databases">
        <authorList>
            <person name="Dougan E. K."/>
            <person name="Rhodes N."/>
            <person name="Thang M."/>
            <person name="Chan C."/>
        </authorList>
    </citation>
    <scope>NUCLEOTIDE SEQUENCE</scope>
</reference>
<dbReference type="CDD" id="cd02947">
    <property type="entry name" value="TRX_family"/>
    <property type="match status" value="1"/>
</dbReference>
<dbReference type="SUPFAM" id="SSF52833">
    <property type="entry name" value="Thioredoxin-like"/>
    <property type="match status" value="1"/>
</dbReference>
<dbReference type="EMBL" id="CAJNNW010032880">
    <property type="protein sequence ID" value="CAE8715905.1"/>
    <property type="molecule type" value="Genomic_DNA"/>
</dbReference>
<dbReference type="Proteomes" id="UP000626109">
    <property type="component" value="Unassembled WGS sequence"/>
</dbReference>
<evidence type="ECO:0000259" key="3">
    <source>
        <dbReference type="PROSITE" id="PS50222"/>
    </source>
</evidence>
<dbReference type="InterPro" id="IPR013766">
    <property type="entry name" value="Thioredoxin_domain"/>
</dbReference>
<organism evidence="4 5">
    <name type="scientific">Polarella glacialis</name>
    <name type="common">Dinoflagellate</name>
    <dbReference type="NCBI Taxonomy" id="89957"/>
    <lineage>
        <taxon>Eukaryota</taxon>
        <taxon>Sar</taxon>
        <taxon>Alveolata</taxon>
        <taxon>Dinophyceae</taxon>
        <taxon>Suessiales</taxon>
        <taxon>Suessiaceae</taxon>
        <taxon>Polarella</taxon>
    </lineage>
</organism>
<dbReference type="Gene3D" id="3.40.30.10">
    <property type="entry name" value="Glutaredoxin"/>
    <property type="match status" value="1"/>
</dbReference>
<dbReference type="PROSITE" id="PS50222">
    <property type="entry name" value="EF_HAND_2"/>
    <property type="match status" value="1"/>
</dbReference>